<organism evidence="2 3">
    <name type="scientific">Andalucia godoyi</name>
    <name type="common">Flagellate</name>
    <dbReference type="NCBI Taxonomy" id="505711"/>
    <lineage>
        <taxon>Eukaryota</taxon>
        <taxon>Discoba</taxon>
        <taxon>Jakobida</taxon>
        <taxon>Andalucina</taxon>
        <taxon>Andaluciidae</taxon>
        <taxon>Andalucia</taxon>
    </lineage>
</organism>
<dbReference type="GO" id="GO:0006123">
    <property type="term" value="P:mitochondrial electron transport, cytochrome c to oxygen"/>
    <property type="evidence" value="ECO:0007669"/>
    <property type="project" value="InterPro"/>
</dbReference>
<keyword evidence="1" id="KW-1133">Transmembrane helix</keyword>
<name>A0A8K0AJA8_ANDGO</name>
<proteinExistence type="predicted"/>
<reference evidence="2" key="1">
    <citation type="submission" date="2019-09" db="EMBL/GenBank/DDBJ databases">
        <title>The Mitochondrial Proteome of the Jakobid, Andalucia godoyi, a Protist With the Most Gene-Rich and Bacteria-Like Mitochondrial Genome.</title>
        <authorList>
            <person name="Gray M.W."/>
            <person name="Burger G."/>
            <person name="Derelle R."/>
            <person name="Klimes V."/>
            <person name="Leger M."/>
            <person name="Sarrasin M."/>
            <person name="Vlcek C."/>
            <person name="Roger A.J."/>
            <person name="Elias M."/>
            <person name="Lang B.F."/>
        </authorList>
    </citation>
    <scope>NUCLEOTIDE SEQUENCE</scope>
    <source>
        <strain evidence="2">And28</strain>
    </source>
</reference>
<dbReference type="EMBL" id="VRVR01000029">
    <property type="protein sequence ID" value="KAF0852574.1"/>
    <property type="molecule type" value="Genomic_DNA"/>
</dbReference>
<dbReference type="Proteomes" id="UP000799049">
    <property type="component" value="Unassembled WGS sequence"/>
</dbReference>
<accession>A0A8K0AJA8</accession>
<dbReference type="SUPFAM" id="SSF81406">
    <property type="entry name" value="Mitochondrial cytochrome c oxidase subunit IV"/>
    <property type="match status" value="1"/>
</dbReference>
<keyword evidence="1" id="KW-0472">Membrane</keyword>
<keyword evidence="3" id="KW-1185">Reference proteome</keyword>
<evidence type="ECO:0000313" key="3">
    <source>
        <dbReference type="Proteomes" id="UP000799049"/>
    </source>
</evidence>
<protein>
    <submittedName>
        <fullName evidence="2">Mitochondrial Complex IV (CIV) cytochrome c:O2 oxidoreductase subunit 4 (Cox4)</fullName>
    </submittedName>
</protein>
<dbReference type="InterPro" id="IPR036639">
    <property type="entry name" value="Cyt_c_oxidase_su4_sf"/>
</dbReference>
<dbReference type="GO" id="GO:0005739">
    <property type="term" value="C:mitochondrion"/>
    <property type="evidence" value="ECO:0007669"/>
    <property type="project" value="GOC"/>
</dbReference>
<comment type="caution">
    <text evidence="2">The sequence shown here is derived from an EMBL/GenBank/DDBJ whole genome shotgun (WGS) entry which is preliminary data.</text>
</comment>
<gene>
    <name evidence="2" type="ORF">ANDGO_04011</name>
</gene>
<evidence type="ECO:0000313" key="2">
    <source>
        <dbReference type="EMBL" id="KAF0852574.1"/>
    </source>
</evidence>
<dbReference type="GO" id="GO:0045277">
    <property type="term" value="C:respiratory chain complex IV"/>
    <property type="evidence" value="ECO:0007669"/>
    <property type="project" value="InterPro"/>
</dbReference>
<feature type="transmembrane region" description="Helical" evidence="1">
    <location>
        <begin position="12"/>
        <end position="30"/>
    </location>
</feature>
<evidence type="ECO:0000256" key="1">
    <source>
        <dbReference type="SAM" id="Phobius"/>
    </source>
</evidence>
<sequence>MSVLAGKSEGVKLAAGVGVAMAVAFVGILITKAVGNKPRTATAAWTKAEEEYRRKERQNPLSSGQH</sequence>
<dbReference type="AlphaFoldDB" id="A0A8K0AJA8"/>
<keyword evidence="1" id="KW-0812">Transmembrane</keyword>